<reference evidence="2" key="1">
    <citation type="submission" date="2019-03" db="EMBL/GenBank/DDBJ databases">
        <authorList>
            <person name="Mank J."/>
            <person name="Almeida P."/>
        </authorList>
    </citation>
    <scope>NUCLEOTIDE SEQUENCE</scope>
    <source>
        <strain evidence="2">78183</strain>
    </source>
</reference>
<accession>A0A6N2LX44</accession>
<dbReference type="EMBL" id="CAADRP010001613">
    <property type="protein sequence ID" value="VFU45016.1"/>
    <property type="molecule type" value="Genomic_DNA"/>
</dbReference>
<feature type="signal peptide" evidence="1">
    <location>
        <begin position="1"/>
        <end position="18"/>
    </location>
</feature>
<name>A0A6N2LX44_SALVM</name>
<feature type="chain" id="PRO_5027098104" description="Secreted protein" evidence="1">
    <location>
        <begin position="19"/>
        <end position="77"/>
    </location>
</feature>
<organism evidence="2">
    <name type="scientific">Salix viminalis</name>
    <name type="common">Common osier</name>
    <name type="synonym">Basket willow</name>
    <dbReference type="NCBI Taxonomy" id="40686"/>
    <lineage>
        <taxon>Eukaryota</taxon>
        <taxon>Viridiplantae</taxon>
        <taxon>Streptophyta</taxon>
        <taxon>Embryophyta</taxon>
        <taxon>Tracheophyta</taxon>
        <taxon>Spermatophyta</taxon>
        <taxon>Magnoliopsida</taxon>
        <taxon>eudicotyledons</taxon>
        <taxon>Gunneridae</taxon>
        <taxon>Pentapetalae</taxon>
        <taxon>rosids</taxon>
        <taxon>fabids</taxon>
        <taxon>Malpighiales</taxon>
        <taxon>Salicaceae</taxon>
        <taxon>Saliceae</taxon>
        <taxon>Salix</taxon>
    </lineage>
</organism>
<evidence type="ECO:0000256" key="1">
    <source>
        <dbReference type="SAM" id="SignalP"/>
    </source>
</evidence>
<protein>
    <recommendedName>
        <fullName evidence="3">Secreted protein</fullName>
    </recommendedName>
</protein>
<evidence type="ECO:0000313" key="2">
    <source>
        <dbReference type="EMBL" id="VFU45016.1"/>
    </source>
</evidence>
<keyword evidence="1" id="KW-0732">Signal</keyword>
<sequence length="77" mass="8780">MGVCIFLLKLALVFRISSLTYFVGSVHKKLRIRITSGYFIVHQIVEYLGLYSEACIGYIGKFGAAFEYNIQSLHWSV</sequence>
<gene>
    <name evidence="2" type="ORF">SVIM_LOCUS279929</name>
</gene>
<dbReference type="AlphaFoldDB" id="A0A6N2LX44"/>
<proteinExistence type="predicted"/>
<evidence type="ECO:0008006" key="3">
    <source>
        <dbReference type="Google" id="ProtNLM"/>
    </source>
</evidence>